<feature type="compositionally biased region" description="Polar residues" evidence="1">
    <location>
        <begin position="612"/>
        <end position="634"/>
    </location>
</feature>
<evidence type="ECO:0000313" key="3">
    <source>
        <dbReference type="WBParaSite" id="Csp11.Scaffold629.g9893.t2"/>
    </source>
</evidence>
<dbReference type="AlphaFoldDB" id="A0A1I7UJB0"/>
<reference evidence="3" key="1">
    <citation type="submission" date="2016-11" db="UniProtKB">
        <authorList>
            <consortium name="WormBaseParasite"/>
        </authorList>
    </citation>
    <scope>IDENTIFICATION</scope>
</reference>
<name>A0A1I7UJB0_9PELO</name>
<accession>A0A1I7UJB0</accession>
<dbReference type="Proteomes" id="UP000095282">
    <property type="component" value="Unplaced"/>
</dbReference>
<dbReference type="eggNOG" id="ENOG502T3HH">
    <property type="taxonomic scope" value="Eukaryota"/>
</dbReference>
<feature type="region of interest" description="Disordered" evidence="1">
    <location>
        <begin position="602"/>
        <end position="634"/>
    </location>
</feature>
<keyword evidence="2" id="KW-1185">Reference proteome</keyword>
<dbReference type="WBParaSite" id="Csp11.Scaffold629.g9893.t2">
    <property type="protein sequence ID" value="Csp11.Scaffold629.g9893.t2"/>
    <property type="gene ID" value="Csp11.Scaffold629.g9893"/>
</dbReference>
<sequence length="634" mass="71329">MLSGTVIVPLDDTCTFVVYSFNGTDLDYNEMRLKKKKKLNAQHAPTANSGIVQGLAGQIQIDSTFDLSDCVITTITGDIGDYVTRLSGKVRHVMLGFSISSSKNACHHEKLAAELNKTFFELDPKQTKAIPSIVTDGEEAFKNYTEMPFLTSDTQILRCLVHRRSNYAMAQNKLRISSAELNHIFGTKTQNVLSETEIVRGIFNVLSLESMRKAIECSPVSQQMKKWLFDREDELFRTHSLKNRLLGGLLMNYTTTNRTECINSRLKLLFTRREGGKKCSQKLIKFMEEEKHEMCRAILTGDSLTVRFSKFKSKENTSAQMKAKILLSNGFKTFSISHVLDLPKSVWDSVDKEQLKVNNVFLKNVFFHGLTVAFVEKDSSSHIKVLIEDDNVECQNVKCKQKPAQTCSHLLAVFLNLSTNRSKEMMTTRANYLENLSRFQVMKTVNDGKAARRFKTRKFSKFSHANDDRTVTCFKKTRSNYFGDEDDQESDGNEIPELSENFSFDFMGNSSTEVPGYGSDSESLRVNSMNEAVAETVDKNSDNEQRASSGDNFSSTSTSTINLNESSTSQILSEIILSSPAKKRIKEGSLLEKFGRGYLYRQLESDDDDSPPKSTNVSSSSSDRQLSTASTNET</sequence>
<proteinExistence type="predicted"/>
<evidence type="ECO:0000256" key="1">
    <source>
        <dbReference type="SAM" id="MobiDB-lite"/>
    </source>
</evidence>
<dbReference type="STRING" id="1561998.A0A1I7UJB0"/>
<feature type="compositionally biased region" description="Basic and acidic residues" evidence="1">
    <location>
        <begin position="536"/>
        <end position="545"/>
    </location>
</feature>
<organism evidence="2 3">
    <name type="scientific">Caenorhabditis tropicalis</name>
    <dbReference type="NCBI Taxonomy" id="1561998"/>
    <lineage>
        <taxon>Eukaryota</taxon>
        <taxon>Metazoa</taxon>
        <taxon>Ecdysozoa</taxon>
        <taxon>Nematoda</taxon>
        <taxon>Chromadorea</taxon>
        <taxon>Rhabditida</taxon>
        <taxon>Rhabditina</taxon>
        <taxon>Rhabditomorpha</taxon>
        <taxon>Rhabditoidea</taxon>
        <taxon>Rhabditidae</taxon>
        <taxon>Peloderinae</taxon>
        <taxon>Caenorhabditis</taxon>
    </lineage>
</organism>
<feature type="region of interest" description="Disordered" evidence="1">
    <location>
        <begin position="536"/>
        <end position="561"/>
    </location>
</feature>
<protein>
    <submittedName>
        <fullName evidence="3">SWIM-type domain-containing protein</fullName>
    </submittedName>
</protein>
<evidence type="ECO:0000313" key="2">
    <source>
        <dbReference type="Proteomes" id="UP000095282"/>
    </source>
</evidence>